<keyword evidence="1" id="KW-0812">Transmembrane</keyword>
<reference evidence="2 3" key="1">
    <citation type="submission" date="2008-10" db="EMBL/GenBank/DDBJ databases">
        <title>Genome sequence of Clostridium botulinum A2 Kyoto.</title>
        <authorList>
            <person name="Shrivastava S."/>
            <person name="Brinkac L.M."/>
            <person name="Brown J.L."/>
            <person name="Bruce D."/>
            <person name="Detter C.C."/>
            <person name="Johnson E.A."/>
            <person name="Munk C.A."/>
            <person name="Smith L.A."/>
            <person name="Smith T.J."/>
            <person name="Sutton G."/>
            <person name="Brettin T.S."/>
        </authorList>
    </citation>
    <scope>NUCLEOTIDE SEQUENCE [LARGE SCALE GENOMIC DNA]</scope>
    <source>
        <strain evidence="3">Kyoto / Type A2</strain>
    </source>
</reference>
<dbReference type="Proteomes" id="UP000001374">
    <property type="component" value="Chromosome"/>
</dbReference>
<sequence>MGVKTPSKAKNSVYIYIIAFFAILIAVLTIKIVKIIYIIYYRFGFHH</sequence>
<accession>C1FT37</accession>
<organism evidence="2 3">
    <name type="scientific">Clostridium botulinum (strain Kyoto / Type A2)</name>
    <dbReference type="NCBI Taxonomy" id="536232"/>
    <lineage>
        <taxon>Bacteria</taxon>
        <taxon>Bacillati</taxon>
        <taxon>Bacillota</taxon>
        <taxon>Clostridia</taxon>
        <taxon>Eubacteriales</taxon>
        <taxon>Clostridiaceae</taxon>
        <taxon>Clostridium</taxon>
    </lineage>
</organism>
<evidence type="ECO:0000313" key="2">
    <source>
        <dbReference type="EMBL" id="ACO86863.1"/>
    </source>
</evidence>
<keyword evidence="1" id="KW-1133">Transmembrane helix</keyword>
<keyword evidence="1" id="KW-0472">Membrane</keyword>
<dbReference type="HOGENOM" id="CLU_3166331_0_0_9"/>
<dbReference type="EMBL" id="CP001581">
    <property type="protein sequence ID" value="ACO86863.1"/>
    <property type="molecule type" value="Genomic_DNA"/>
</dbReference>
<feature type="transmembrane region" description="Helical" evidence="1">
    <location>
        <begin position="13"/>
        <end position="40"/>
    </location>
</feature>
<evidence type="ECO:0000313" key="3">
    <source>
        <dbReference type="Proteomes" id="UP000001374"/>
    </source>
</evidence>
<name>C1FT37_CLOBJ</name>
<dbReference type="KEGG" id="cby:CLM_0669"/>
<protein>
    <submittedName>
        <fullName evidence="2">Uncharacterized protein</fullName>
    </submittedName>
</protein>
<proteinExistence type="predicted"/>
<dbReference type="AlphaFoldDB" id="C1FT37"/>
<gene>
    <name evidence="2" type="ordered locus">CLM_0669</name>
</gene>
<evidence type="ECO:0000256" key="1">
    <source>
        <dbReference type="SAM" id="Phobius"/>
    </source>
</evidence>